<proteinExistence type="predicted"/>
<reference evidence="2 3" key="1">
    <citation type="submission" date="2020-08" db="EMBL/GenBank/DDBJ databases">
        <title>Sequencing the genomes of 1000 actinobacteria strains.</title>
        <authorList>
            <person name="Klenk H.-P."/>
        </authorList>
    </citation>
    <scope>NUCLEOTIDE SEQUENCE [LARGE SCALE GENOMIC DNA]</scope>
    <source>
        <strain evidence="2 3">DSM 45784</strain>
    </source>
</reference>
<comment type="caution">
    <text evidence="2">The sequence shown here is derived from an EMBL/GenBank/DDBJ whole genome shotgun (WGS) entry which is preliminary data.</text>
</comment>
<evidence type="ECO:0000256" key="1">
    <source>
        <dbReference type="SAM" id="Phobius"/>
    </source>
</evidence>
<gene>
    <name evidence="2" type="ORF">BJ982_004406</name>
</gene>
<evidence type="ECO:0000313" key="3">
    <source>
        <dbReference type="Proteomes" id="UP000542210"/>
    </source>
</evidence>
<name>A0A7W7GAY5_9ACTN</name>
<feature type="transmembrane region" description="Helical" evidence="1">
    <location>
        <begin position="59"/>
        <end position="78"/>
    </location>
</feature>
<keyword evidence="1" id="KW-0812">Transmembrane</keyword>
<dbReference type="EMBL" id="JACHND010000001">
    <property type="protein sequence ID" value="MBB4702862.1"/>
    <property type="molecule type" value="Genomic_DNA"/>
</dbReference>
<accession>A0A7W7GAY5</accession>
<dbReference type="GO" id="GO:0003677">
    <property type="term" value="F:DNA binding"/>
    <property type="evidence" value="ECO:0007669"/>
    <property type="project" value="UniProtKB-KW"/>
</dbReference>
<keyword evidence="2" id="KW-0238">DNA-binding</keyword>
<dbReference type="AlphaFoldDB" id="A0A7W7GAY5"/>
<keyword evidence="1" id="KW-0472">Membrane</keyword>
<keyword evidence="3" id="KW-1185">Reference proteome</keyword>
<sequence length="113" mass="12163">MEPQKLERDEVAAAMSARRELGPQYELELAQSLVDRVNAVIDQRLAASPRRQGPDWAQMTLGLGSLALSVPLVAIVAANMDHTTVPILLVFAVIAAVNLAYAITRTGGRDNRG</sequence>
<dbReference type="Proteomes" id="UP000542210">
    <property type="component" value="Unassembled WGS sequence"/>
</dbReference>
<feature type="transmembrane region" description="Helical" evidence="1">
    <location>
        <begin position="84"/>
        <end position="103"/>
    </location>
</feature>
<dbReference type="RefSeq" id="WP_184882912.1">
    <property type="nucleotide sequence ID" value="NZ_BOOV01000005.1"/>
</dbReference>
<protein>
    <submittedName>
        <fullName evidence="2">Putative DNA-binding transcriptional regulator YafY</fullName>
    </submittedName>
</protein>
<evidence type="ECO:0000313" key="2">
    <source>
        <dbReference type="EMBL" id="MBB4702862.1"/>
    </source>
</evidence>
<organism evidence="2 3">
    <name type="scientific">Sphaerisporangium siamense</name>
    <dbReference type="NCBI Taxonomy" id="795645"/>
    <lineage>
        <taxon>Bacteria</taxon>
        <taxon>Bacillati</taxon>
        <taxon>Actinomycetota</taxon>
        <taxon>Actinomycetes</taxon>
        <taxon>Streptosporangiales</taxon>
        <taxon>Streptosporangiaceae</taxon>
        <taxon>Sphaerisporangium</taxon>
    </lineage>
</organism>
<keyword evidence="1" id="KW-1133">Transmembrane helix</keyword>